<feature type="compositionally biased region" description="Basic residues" evidence="1">
    <location>
        <begin position="328"/>
        <end position="340"/>
    </location>
</feature>
<proteinExistence type="predicted"/>
<gene>
    <name evidence="2" type="ORF">VM1G_02236</name>
</gene>
<dbReference type="AlphaFoldDB" id="A0A194VQ60"/>
<protein>
    <submittedName>
        <fullName evidence="2">Uncharacterized protein</fullName>
    </submittedName>
</protein>
<evidence type="ECO:0000313" key="3">
    <source>
        <dbReference type="Proteomes" id="UP000078559"/>
    </source>
</evidence>
<accession>A0A194VQ60</accession>
<keyword evidence="3" id="KW-1185">Reference proteome</keyword>
<evidence type="ECO:0000313" key="2">
    <source>
        <dbReference type="EMBL" id="KUI66331.1"/>
    </source>
</evidence>
<dbReference type="EMBL" id="CM003099">
    <property type="protein sequence ID" value="KUI66331.1"/>
    <property type="molecule type" value="Genomic_DNA"/>
</dbReference>
<dbReference type="OrthoDB" id="432970at2759"/>
<reference evidence="2" key="1">
    <citation type="submission" date="2014-12" db="EMBL/GenBank/DDBJ databases">
        <title>Genome Sequence of Valsa Canker Pathogens Uncovers a Specific Adaption of Colonization on Woody Bark.</title>
        <authorList>
            <person name="Yin Z."/>
            <person name="Liu H."/>
            <person name="Gao X."/>
            <person name="Li Z."/>
            <person name="Song N."/>
            <person name="Ke X."/>
            <person name="Dai Q."/>
            <person name="Wu Y."/>
            <person name="Sun Y."/>
            <person name="Xu J.-R."/>
            <person name="Kang Z.K."/>
            <person name="Wang L."/>
            <person name="Huang L."/>
        </authorList>
    </citation>
    <scope>NUCLEOTIDE SEQUENCE [LARGE SCALE GENOMIC DNA]</scope>
    <source>
        <strain evidence="2">03-8</strain>
    </source>
</reference>
<feature type="region of interest" description="Disordered" evidence="1">
    <location>
        <begin position="315"/>
        <end position="340"/>
    </location>
</feature>
<organism evidence="2 3">
    <name type="scientific">Cytospora mali</name>
    <name type="common">Apple Valsa canker fungus</name>
    <name type="synonym">Valsa mali</name>
    <dbReference type="NCBI Taxonomy" id="578113"/>
    <lineage>
        <taxon>Eukaryota</taxon>
        <taxon>Fungi</taxon>
        <taxon>Dikarya</taxon>
        <taxon>Ascomycota</taxon>
        <taxon>Pezizomycotina</taxon>
        <taxon>Sordariomycetes</taxon>
        <taxon>Sordariomycetidae</taxon>
        <taxon>Diaporthales</taxon>
        <taxon>Cytosporaceae</taxon>
        <taxon>Cytospora</taxon>
    </lineage>
</organism>
<evidence type="ECO:0000256" key="1">
    <source>
        <dbReference type="SAM" id="MobiDB-lite"/>
    </source>
</evidence>
<name>A0A194VQ60_CYTMA</name>
<dbReference type="Proteomes" id="UP000078559">
    <property type="component" value="Chromosome 2"/>
</dbReference>
<sequence length="340" mass="39569">MPTSTAGPVSRHRLALGRIPGLEMDDSIAIPGEPGRQFLASDKYCPGKPFEFRQSVNGTYLMQTVDWFLEFAPTDKQDEHHNKQFWTLVRDETGIEIERLTASTVEKIYVAFQDMRILFRTRKRRKYPLPQDEDITDEQMFFIDLLDATRFRFSNRISRFQLHYGLRRDDNFGERLATRVMQWRLRLQDPDDLLYELPQVGPDFLPVEQQDENFKNMADKYALLFNKTSSKTADDVATDDDAKLYMDVSNDSPKTAMLKRIDLRLLNLQENFDAQKHISANIHMDLRNLGRGMLDKFRELKIDLKNMGEGLRSVQTKEDGLATDKAKIKQKVSHNPRASK</sequence>
<feature type="compositionally biased region" description="Basic and acidic residues" evidence="1">
    <location>
        <begin position="315"/>
        <end position="327"/>
    </location>
</feature>